<dbReference type="EMBL" id="LR796304">
    <property type="protein sequence ID" value="CAB4135819.1"/>
    <property type="molecule type" value="Genomic_DNA"/>
</dbReference>
<protein>
    <recommendedName>
        <fullName evidence="2">DUF1064 domain-containing protein</fullName>
    </recommendedName>
</protein>
<evidence type="ECO:0008006" key="2">
    <source>
        <dbReference type="Google" id="ProtNLM"/>
    </source>
</evidence>
<sequence length="112" mass="13386">MRNKYYNKKTSDGFDSKKEKKRYLQLELMQKAGVIRCLAKQATFILMETFKDKQGNTERGIKYIADFVYYDNEKKSFVIEDVKSPITRKLPAYIIKRKLVKQMHPDHLFLEI</sequence>
<dbReference type="Pfam" id="PF06356">
    <property type="entry name" value="DUF1064"/>
    <property type="match status" value="1"/>
</dbReference>
<proteinExistence type="predicted"/>
<accession>A0A6J5LVR6</accession>
<gene>
    <name evidence="1" type="ORF">UFOVP286_72</name>
</gene>
<name>A0A6J5LVR6_9CAUD</name>
<dbReference type="InterPro" id="IPR009414">
    <property type="entry name" value="DUF1064"/>
</dbReference>
<evidence type="ECO:0000313" key="1">
    <source>
        <dbReference type="EMBL" id="CAB4135819.1"/>
    </source>
</evidence>
<reference evidence="1" key="1">
    <citation type="submission" date="2020-04" db="EMBL/GenBank/DDBJ databases">
        <authorList>
            <person name="Chiriac C."/>
            <person name="Salcher M."/>
            <person name="Ghai R."/>
            <person name="Kavagutti S V."/>
        </authorList>
    </citation>
    <scope>NUCLEOTIDE SEQUENCE</scope>
</reference>
<organism evidence="1">
    <name type="scientific">uncultured Caudovirales phage</name>
    <dbReference type="NCBI Taxonomy" id="2100421"/>
    <lineage>
        <taxon>Viruses</taxon>
        <taxon>Duplodnaviria</taxon>
        <taxon>Heunggongvirae</taxon>
        <taxon>Uroviricota</taxon>
        <taxon>Caudoviricetes</taxon>
        <taxon>Peduoviridae</taxon>
        <taxon>Maltschvirus</taxon>
        <taxon>Maltschvirus maltsch</taxon>
    </lineage>
</organism>